<gene>
    <name evidence="2" type="ORF">GXY80_12430</name>
</gene>
<keyword evidence="1" id="KW-0732">Signal</keyword>
<proteinExistence type="predicted"/>
<protein>
    <submittedName>
        <fullName evidence="2">Uncharacterized protein</fullName>
    </submittedName>
</protein>
<reference evidence="2" key="2">
    <citation type="submission" date="2020-01" db="EMBL/GenBank/DDBJ databases">
        <authorList>
            <person name="Campanaro S."/>
        </authorList>
    </citation>
    <scope>NUCLEOTIDE SEQUENCE</scope>
    <source>
        <strain evidence="2">AS06rmzACSIP_7</strain>
    </source>
</reference>
<sequence>MKKLIASLLTIALLMSFAAVSLADIALSQEYETFRFENYLYQVPRGWMHEEEIRTDEDHFTYLTRAHFAKEKESLSGGALVAIIDYPDYDKVDLENNEPVLEEWAAEMAKADGMDLRREEKLRIDNVYGLLFTGYLGDTPVSFTAWEDLGFLYGLVYANPEYRLEQVIEFTKSLLSRVRFDYQYMDNIGYEVVKEYLWDSSLGQHNDLVIRNTVGYDAVIYLDVQFYDWDGNLVDRKEDGKRACQDGYETFWMVCSEKPYSHIEYNLEFVPDTQDQGLQSILELSKGIRGNTAIITAKNTGDKPIDLLEYYLLFLDEDGDVVACEYDFWGDEDGELKPGITMTKEIECPMDFVSLELYATSM</sequence>
<organism evidence="2 3">
    <name type="scientific">Syntrophorhabdus aromaticivorans</name>
    <dbReference type="NCBI Taxonomy" id="328301"/>
    <lineage>
        <taxon>Bacteria</taxon>
        <taxon>Pseudomonadati</taxon>
        <taxon>Thermodesulfobacteriota</taxon>
        <taxon>Syntrophorhabdia</taxon>
        <taxon>Syntrophorhabdales</taxon>
        <taxon>Syntrophorhabdaceae</taxon>
        <taxon>Syntrophorhabdus</taxon>
    </lineage>
</organism>
<accession>A0A971M698</accession>
<feature type="signal peptide" evidence="1">
    <location>
        <begin position="1"/>
        <end position="23"/>
    </location>
</feature>
<comment type="caution">
    <text evidence="2">The sequence shown here is derived from an EMBL/GenBank/DDBJ whole genome shotgun (WGS) entry which is preliminary data.</text>
</comment>
<reference evidence="2" key="1">
    <citation type="journal article" date="2020" name="Biotechnol. Biofuels">
        <title>New insights from the biogas microbiome by comprehensive genome-resolved metagenomics of nearly 1600 species originating from multiple anaerobic digesters.</title>
        <authorList>
            <person name="Campanaro S."/>
            <person name="Treu L."/>
            <person name="Rodriguez-R L.M."/>
            <person name="Kovalovszki A."/>
            <person name="Ziels R.M."/>
            <person name="Maus I."/>
            <person name="Zhu X."/>
            <person name="Kougias P.G."/>
            <person name="Basile A."/>
            <person name="Luo G."/>
            <person name="Schluter A."/>
            <person name="Konstantinidis K.T."/>
            <person name="Angelidaki I."/>
        </authorList>
    </citation>
    <scope>NUCLEOTIDE SEQUENCE</scope>
    <source>
        <strain evidence="2">AS06rmzACSIP_7</strain>
    </source>
</reference>
<dbReference type="Proteomes" id="UP000777265">
    <property type="component" value="Unassembled WGS sequence"/>
</dbReference>
<evidence type="ECO:0000256" key="1">
    <source>
        <dbReference type="SAM" id="SignalP"/>
    </source>
</evidence>
<evidence type="ECO:0000313" key="3">
    <source>
        <dbReference type="Proteomes" id="UP000777265"/>
    </source>
</evidence>
<evidence type="ECO:0000313" key="2">
    <source>
        <dbReference type="EMBL" id="NLW36262.1"/>
    </source>
</evidence>
<dbReference type="EMBL" id="JAAYEE010000227">
    <property type="protein sequence ID" value="NLW36262.1"/>
    <property type="molecule type" value="Genomic_DNA"/>
</dbReference>
<name>A0A971M698_9BACT</name>
<feature type="chain" id="PRO_5036971591" evidence="1">
    <location>
        <begin position="24"/>
        <end position="362"/>
    </location>
</feature>
<dbReference type="AlphaFoldDB" id="A0A971M698"/>